<accession>A0AA86YHV9</accession>
<organism evidence="1 2">
    <name type="scientific">Providencia stuartii ATCC 25827</name>
    <dbReference type="NCBI Taxonomy" id="471874"/>
    <lineage>
        <taxon>Bacteria</taxon>
        <taxon>Pseudomonadati</taxon>
        <taxon>Pseudomonadota</taxon>
        <taxon>Gammaproteobacteria</taxon>
        <taxon>Enterobacterales</taxon>
        <taxon>Morganellaceae</taxon>
        <taxon>Providencia</taxon>
    </lineage>
</organism>
<proteinExistence type="predicted"/>
<dbReference type="EMBL" id="ABJD02000101">
    <property type="protein sequence ID" value="EDU58738.1"/>
    <property type="molecule type" value="Genomic_DNA"/>
</dbReference>
<reference evidence="2" key="1">
    <citation type="submission" date="2008-04" db="EMBL/GenBank/DDBJ databases">
        <title>Draft genome sequence of Providencia stuartii (ATCC 25827).</title>
        <authorList>
            <person name="Sudarsanam P."/>
            <person name="Ley R."/>
            <person name="Guruge J."/>
            <person name="Turnbaugh P.J."/>
            <person name="Mahowald M."/>
            <person name="Liep D."/>
            <person name="Gordon J."/>
        </authorList>
    </citation>
    <scope>NUCLEOTIDE SEQUENCE [LARGE SCALE GENOMIC DNA]</scope>
    <source>
        <strain evidence="2">ATCC 25827</strain>
    </source>
</reference>
<evidence type="ECO:0000313" key="1">
    <source>
        <dbReference type="EMBL" id="EDU58738.1"/>
    </source>
</evidence>
<evidence type="ECO:0000313" key="2">
    <source>
        <dbReference type="Proteomes" id="UP000004506"/>
    </source>
</evidence>
<dbReference type="RefSeq" id="WP_004918463.1">
    <property type="nucleotide sequence ID" value="NZ_DS607663.1"/>
</dbReference>
<gene>
    <name evidence="1" type="ORF">PROSTU_01915</name>
</gene>
<name>A0AA86YHV9_PROST</name>
<comment type="caution">
    <text evidence="1">The sequence shown here is derived from an EMBL/GenBank/DDBJ whole genome shotgun (WGS) entry which is preliminary data.</text>
</comment>
<reference evidence="2" key="2">
    <citation type="submission" date="2008-04" db="EMBL/GenBank/DDBJ databases">
        <title>Draft genome sequence of Providencia stuartii(ATCC 25827).</title>
        <authorList>
            <person name="Sudarsanam P."/>
            <person name="Ley R."/>
            <person name="Guruge J."/>
            <person name="Turnbaugh P.J."/>
            <person name="Mahowald M."/>
            <person name="Liep D."/>
            <person name="Gordon J."/>
        </authorList>
    </citation>
    <scope>NUCLEOTIDE SEQUENCE [LARGE SCALE GENOMIC DNA]</scope>
    <source>
        <strain evidence="2">ATCC 25827</strain>
    </source>
</reference>
<sequence>MSVLLDNDVVLKLAQLGLLADGCSLLSQEYGQLIVLDTLYYQLNGNNMKKKYGDGIIDLIKAFISTGVLKIFDRKITDSRLIELQNTHDDLDEGEMRLLQGLIDDQELLFSGDKRFIKEISKTGIIEEKKLTNRFVCIEQIICFLINRIGIELVNEKATSAFSVAEIDKALRNCIGNGRNIEHVYFSTSSYINELPSNLLSNAQHWVLHEYQSVKETIN</sequence>
<dbReference type="AlphaFoldDB" id="A0AA86YHV9"/>
<protein>
    <submittedName>
        <fullName evidence="1">Uncharacterized protein</fullName>
    </submittedName>
</protein>
<dbReference type="Proteomes" id="UP000004506">
    <property type="component" value="Unassembled WGS sequence"/>
</dbReference>
<reference evidence="1 2" key="3">
    <citation type="submission" date="2008-05" db="EMBL/GenBank/DDBJ databases">
        <authorList>
            <person name="Fulton L."/>
            <person name="Clifton S."/>
            <person name="Fulton B."/>
            <person name="Xu J."/>
            <person name="Minx P."/>
            <person name="Pepin K.H."/>
            <person name="Johnson M."/>
            <person name="Thiruvilangam P."/>
            <person name="Bhonagiri V."/>
            <person name="Nash W.E."/>
            <person name="Mardis E.R."/>
            <person name="Wilson R.K."/>
        </authorList>
    </citation>
    <scope>NUCLEOTIDE SEQUENCE [LARGE SCALE GENOMIC DNA]</scope>
    <source>
        <strain evidence="1 2">ATCC 25827</strain>
    </source>
</reference>